<dbReference type="PANTHER" id="PTHR43088">
    <property type="entry name" value="SUBUNIT OF PYRUVATE:FLAVODOXIN OXIDOREDUCTASE-RELATED"/>
    <property type="match status" value="1"/>
</dbReference>
<dbReference type="InterPro" id="IPR009014">
    <property type="entry name" value="Transketo_C/PFOR_II"/>
</dbReference>
<feature type="domain" description="Pyruvate flavodoxin/ferredoxin oxidoreductase pyrimidine binding" evidence="2">
    <location>
        <begin position="15"/>
        <end position="196"/>
    </location>
</feature>
<feature type="domain" description="Pyruvate:ferredoxin oxidoreductase core" evidence="3">
    <location>
        <begin position="248"/>
        <end position="342"/>
    </location>
</feature>
<dbReference type="OrthoDB" id="9794954at2"/>
<evidence type="ECO:0000313" key="5">
    <source>
        <dbReference type="Proteomes" id="UP000004793"/>
    </source>
</evidence>
<dbReference type="NCBIfam" id="NF005507">
    <property type="entry name" value="PRK07119.1"/>
    <property type="match status" value="1"/>
</dbReference>
<evidence type="ECO:0000259" key="2">
    <source>
        <dbReference type="Pfam" id="PF01855"/>
    </source>
</evidence>
<evidence type="ECO:0000259" key="3">
    <source>
        <dbReference type="Pfam" id="PF17147"/>
    </source>
</evidence>
<dbReference type="InterPro" id="IPR033412">
    <property type="entry name" value="PFOR_II"/>
</dbReference>
<protein>
    <submittedName>
        <fullName evidence="4">2-oxoglutarate ferredoxin oxidoreductase alpha subunit</fullName>
        <ecNumber evidence="4">1.2.7.3</ecNumber>
    </submittedName>
</protein>
<accession>A0A7U6GDF3</accession>
<dbReference type="Pfam" id="PF17147">
    <property type="entry name" value="PFOR_II"/>
    <property type="match status" value="1"/>
</dbReference>
<name>A0A7U6GDF3_CALEA</name>
<dbReference type="PANTHER" id="PTHR43088:SF1">
    <property type="entry name" value="SUBUNIT OF PYRUVATE:FLAVODOXIN OXIDOREDUCTASE"/>
    <property type="match status" value="1"/>
</dbReference>
<dbReference type="EC" id="1.2.7.3" evidence="4"/>
<keyword evidence="5" id="KW-1185">Reference proteome</keyword>
<dbReference type="InterPro" id="IPR002880">
    <property type="entry name" value="Pyrv_Fd/Flavodoxin_OxRdtase_N"/>
</dbReference>
<proteinExistence type="predicted"/>
<evidence type="ECO:0000256" key="1">
    <source>
        <dbReference type="ARBA" id="ARBA00023002"/>
    </source>
</evidence>
<dbReference type="Gene3D" id="3.40.50.970">
    <property type="match status" value="1"/>
</dbReference>
<dbReference type="EMBL" id="AP012051">
    <property type="protein sequence ID" value="BAL80339.1"/>
    <property type="molecule type" value="Genomic_DNA"/>
</dbReference>
<keyword evidence="1 4" id="KW-0560">Oxidoreductase</keyword>
<dbReference type="InterPro" id="IPR029061">
    <property type="entry name" value="THDP-binding"/>
</dbReference>
<dbReference type="InterPro" id="IPR052368">
    <property type="entry name" value="2-oxoacid_oxidoreductase"/>
</dbReference>
<gene>
    <name evidence="4" type="primary">korA</name>
    <name evidence="4" type="ordered locus">CSE_02130</name>
</gene>
<reference evidence="4 5" key="1">
    <citation type="submission" date="2011-01" db="EMBL/GenBank/DDBJ databases">
        <title>Whole genome sequence of Caldisericum exile AZM16c01.</title>
        <authorList>
            <person name="Narita-Yamada S."/>
            <person name="Kawakoshi A."/>
            <person name="Nakamura S."/>
            <person name="Sasagawa M."/>
            <person name="Fukada J."/>
            <person name="Sekine M."/>
            <person name="Kato Y."/>
            <person name="Fukai R."/>
            <person name="Sasaki K."/>
            <person name="Hanamaki A."/>
            <person name="Narita H."/>
            <person name="Konno Y."/>
            <person name="Mori K."/>
            <person name="Yamazaki S."/>
            <person name="Suzuki K."/>
            <person name="Fujita N."/>
        </authorList>
    </citation>
    <scope>NUCLEOTIDE SEQUENCE [LARGE SCALE GENOMIC DNA]</scope>
    <source>
        <strain evidence="5">DSM 21853 / NBRC 104410 / AZM16c01</strain>
    </source>
</reference>
<dbReference type="Gene3D" id="3.40.50.920">
    <property type="match status" value="1"/>
</dbReference>
<dbReference type="AlphaFoldDB" id="A0A7U6GDF3"/>
<dbReference type="SUPFAM" id="SSF52518">
    <property type="entry name" value="Thiamin diphosphate-binding fold (THDP-binding)"/>
    <property type="match status" value="1"/>
</dbReference>
<evidence type="ECO:0000313" key="4">
    <source>
        <dbReference type="EMBL" id="BAL80339.1"/>
    </source>
</evidence>
<sequence>MGERLLMKGAEALAEAAIRAGAQIFFGYPITPQNETPEYFSRRMPELGRKYVQAESEVASINMVYGAASTGTRVITSSSSPGISLMQEGFSYIGNSDVPCVVVNVMRGGPGLGNIAPAQADYFQATKGGGHGDYHSIVLAPHTVQEQCDLMYDAFELAEKYRIMVVVLSDGLLGQMMEPVEFKDWVDVSKLKTPDWAIVGKGDRPRNLITSFNLDPEGLEKMNLALQEKYKKIAENETRYELFMMDDAEYALTGFGTVARIMKTTVKMLREKGIKAGLIRPITVWPFPYKVYEEFADKVKFFLDVEMNEGQMLEDVKLGVNGKKPVQFYGRFGGVVPTAEEIYKAFRLHLGGC</sequence>
<dbReference type="Proteomes" id="UP000004793">
    <property type="component" value="Chromosome"/>
</dbReference>
<organism evidence="4 5">
    <name type="scientific">Caldisericum exile (strain DSM 21853 / NBRC 104410 / AZM16c01)</name>
    <dbReference type="NCBI Taxonomy" id="511051"/>
    <lineage>
        <taxon>Bacteria</taxon>
        <taxon>Pseudomonadati</taxon>
        <taxon>Caldisericota/Cryosericota group</taxon>
        <taxon>Caldisericota</taxon>
        <taxon>Caldisericia</taxon>
        <taxon>Caldisericales</taxon>
        <taxon>Caldisericaceae</taxon>
        <taxon>Caldisericum</taxon>
    </lineage>
</organism>
<dbReference type="CDD" id="cd07034">
    <property type="entry name" value="TPP_PYR_PFOR_IOR-alpha_like"/>
    <property type="match status" value="1"/>
</dbReference>
<dbReference type="KEGG" id="cex:CSE_02130"/>
<dbReference type="GO" id="GO:0047553">
    <property type="term" value="F:2-oxoglutarate synthase activity"/>
    <property type="evidence" value="ECO:0007669"/>
    <property type="project" value="UniProtKB-EC"/>
</dbReference>
<dbReference type="Pfam" id="PF01855">
    <property type="entry name" value="POR_N"/>
    <property type="match status" value="1"/>
</dbReference>
<dbReference type="SUPFAM" id="SSF52922">
    <property type="entry name" value="TK C-terminal domain-like"/>
    <property type="match status" value="1"/>
</dbReference>
<dbReference type="RefSeq" id="WP_014452746.1">
    <property type="nucleotide sequence ID" value="NC_017096.1"/>
</dbReference>